<dbReference type="Gene3D" id="2.30.29.30">
    <property type="entry name" value="Pleckstrin-homology domain (PH domain)/Phosphotyrosine-binding domain (PTB)"/>
    <property type="match status" value="1"/>
</dbReference>
<organism evidence="2 3">
    <name type="scientific">Reticulomyxa filosa</name>
    <dbReference type="NCBI Taxonomy" id="46433"/>
    <lineage>
        <taxon>Eukaryota</taxon>
        <taxon>Sar</taxon>
        <taxon>Rhizaria</taxon>
        <taxon>Retaria</taxon>
        <taxon>Foraminifera</taxon>
        <taxon>Monothalamids</taxon>
        <taxon>Reticulomyxidae</taxon>
        <taxon>Reticulomyxa</taxon>
    </lineage>
</organism>
<comment type="caution">
    <text evidence="2">The sequence shown here is derived from an EMBL/GenBank/DDBJ whole genome shotgun (WGS) entry which is preliminary data.</text>
</comment>
<feature type="compositionally biased region" description="Low complexity" evidence="1">
    <location>
        <begin position="37"/>
        <end position="47"/>
    </location>
</feature>
<dbReference type="SUPFAM" id="SSF50729">
    <property type="entry name" value="PH domain-like"/>
    <property type="match status" value="1"/>
</dbReference>
<dbReference type="OrthoDB" id="660555at2759"/>
<gene>
    <name evidence="2" type="ORF">RFI_17270</name>
</gene>
<dbReference type="PANTHER" id="PTHR12673:SF263">
    <property type="entry name" value="PLECKSTRIN DOMAIN-CONTAINING PROTEIN"/>
    <property type="match status" value="1"/>
</dbReference>
<evidence type="ECO:0000256" key="1">
    <source>
        <dbReference type="SAM" id="MobiDB-lite"/>
    </source>
</evidence>
<reference evidence="2 3" key="1">
    <citation type="journal article" date="2013" name="Curr. Biol.">
        <title>The Genome of the Foraminiferan Reticulomyxa filosa.</title>
        <authorList>
            <person name="Glockner G."/>
            <person name="Hulsmann N."/>
            <person name="Schleicher M."/>
            <person name="Noegel A.A."/>
            <person name="Eichinger L."/>
            <person name="Gallinger C."/>
            <person name="Pawlowski J."/>
            <person name="Sierra R."/>
            <person name="Euteneuer U."/>
            <person name="Pillet L."/>
            <person name="Moustafa A."/>
            <person name="Platzer M."/>
            <person name="Groth M."/>
            <person name="Szafranski K."/>
            <person name="Schliwa M."/>
        </authorList>
    </citation>
    <scope>NUCLEOTIDE SEQUENCE [LARGE SCALE GENOMIC DNA]</scope>
</reference>
<dbReference type="AlphaFoldDB" id="X6N2J6"/>
<dbReference type="InterPro" id="IPR051092">
    <property type="entry name" value="FYVE_RhoGEF_PH"/>
</dbReference>
<dbReference type="InterPro" id="IPR011993">
    <property type="entry name" value="PH-like_dom_sf"/>
</dbReference>
<evidence type="ECO:0000313" key="2">
    <source>
        <dbReference type="EMBL" id="ETO19949.1"/>
    </source>
</evidence>
<dbReference type="PANTHER" id="PTHR12673">
    <property type="entry name" value="FACIOGENITAL DYSPLASIA PROTEIN"/>
    <property type="match status" value="1"/>
</dbReference>
<dbReference type="Proteomes" id="UP000023152">
    <property type="component" value="Unassembled WGS sequence"/>
</dbReference>
<dbReference type="GO" id="GO:0005085">
    <property type="term" value="F:guanyl-nucleotide exchange factor activity"/>
    <property type="evidence" value="ECO:0007669"/>
    <property type="project" value="TreeGrafter"/>
</dbReference>
<dbReference type="GO" id="GO:0005737">
    <property type="term" value="C:cytoplasm"/>
    <property type="evidence" value="ECO:0007669"/>
    <property type="project" value="TreeGrafter"/>
</dbReference>
<proteinExistence type="predicted"/>
<sequence>MTYEVLKNTDNNHPDYAPLEKTLESIKEAQRKKNKQTNKQTKQQINEQNKEFTRREEVKEIERKFTQNVKLLAPARQFVRRGKLWKVCRKQDRVYHFFLFSDLLLYASQYGTKLNLHNQLEINQAFHTKWLSDENDKYGPIKGRAFEV</sequence>
<keyword evidence="3" id="KW-1185">Reference proteome</keyword>
<feature type="region of interest" description="Disordered" evidence="1">
    <location>
        <begin position="28"/>
        <end position="53"/>
    </location>
</feature>
<accession>X6N2J6</accession>
<name>X6N2J6_RETFI</name>
<dbReference type="EMBL" id="ASPP01013113">
    <property type="protein sequence ID" value="ETO19949.1"/>
    <property type="molecule type" value="Genomic_DNA"/>
</dbReference>
<evidence type="ECO:0000313" key="3">
    <source>
        <dbReference type="Proteomes" id="UP000023152"/>
    </source>
</evidence>
<protein>
    <submittedName>
        <fullName evidence="2">Uncharacterized protein</fullName>
    </submittedName>
</protein>
<feature type="non-terminal residue" evidence="2">
    <location>
        <position position="148"/>
    </location>
</feature>